<keyword evidence="2" id="KW-0501">Molybdenum cofactor biosynthesis</keyword>
<dbReference type="InterPro" id="IPR001453">
    <property type="entry name" value="MoaB/Mog_dom"/>
</dbReference>
<dbReference type="SUPFAM" id="SSF53218">
    <property type="entry name" value="Molybdenum cofactor biosynthesis proteins"/>
    <property type="match status" value="1"/>
</dbReference>
<organism evidence="5 6">
    <name type="scientific">Brevibacterium paucivorans</name>
    <dbReference type="NCBI Taxonomy" id="170994"/>
    <lineage>
        <taxon>Bacteria</taxon>
        <taxon>Bacillati</taxon>
        <taxon>Actinomycetota</taxon>
        <taxon>Actinomycetes</taxon>
        <taxon>Micrococcales</taxon>
        <taxon>Brevibacteriaceae</taxon>
        <taxon>Brevibacterium</taxon>
    </lineage>
</organism>
<dbReference type="RefSeq" id="WP_102239491.1">
    <property type="nucleotide sequence ID" value="NZ_PNHK01000004.1"/>
</dbReference>
<dbReference type="PANTHER" id="PTHR43764">
    <property type="entry name" value="MOLYBDENUM COFACTOR BIOSYNTHESIS"/>
    <property type="match status" value="1"/>
</dbReference>
<dbReference type="Gene3D" id="3.90.1170.40">
    <property type="entry name" value="Molybdopterin biosynthesis MoaE subunit"/>
    <property type="match status" value="1"/>
</dbReference>
<dbReference type="NCBIfam" id="TIGR00177">
    <property type="entry name" value="molyb_syn"/>
    <property type="match status" value="1"/>
</dbReference>
<dbReference type="PROSITE" id="PS01078">
    <property type="entry name" value="MOCF_BIOSYNTHESIS_1"/>
    <property type="match status" value="1"/>
</dbReference>
<dbReference type="AlphaFoldDB" id="A0A2N6VLG0"/>
<proteinExistence type="predicted"/>
<dbReference type="Proteomes" id="UP000235598">
    <property type="component" value="Unassembled WGS sequence"/>
</dbReference>
<dbReference type="InterPro" id="IPR008284">
    <property type="entry name" value="MoCF_biosynth_CS"/>
</dbReference>
<evidence type="ECO:0000313" key="6">
    <source>
        <dbReference type="Proteomes" id="UP000235598"/>
    </source>
</evidence>
<dbReference type="Pfam" id="PF02391">
    <property type="entry name" value="MoaE"/>
    <property type="match status" value="1"/>
</dbReference>
<evidence type="ECO:0000256" key="2">
    <source>
        <dbReference type="ARBA" id="ARBA00023150"/>
    </source>
</evidence>
<evidence type="ECO:0000313" key="5">
    <source>
        <dbReference type="EMBL" id="PMD04853.1"/>
    </source>
</evidence>
<dbReference type="InterPro" id="IPR036563">
    <property type="entry name" value="MoaE_sf"/>
</dbReference>
<dbReference type="OrthoDB" id="9794429at2"/>
<dbReference type="InterPro" id="IPR003448">
    <property type="entry name" value="Mopterin_biosynth_MoaE"/>
</dbReference>
<protein>
    <submittedName>
        <fullName evidence="5">Molybdenum cofactor biosynthesis protein MoaB</fullName>
    </submittedName>
</protein>
<dbReference type="Gene3D" id="3.40.980.10">
    <property type="entry name" value="MoaB/Mog-like domain"/>
    <property type="match status" value="1"/>
</dbReference>
<evidence type="ECO:0000259" key="4">
    <source>
        <dbReference type="SMART" id="SM00852"/>
    </source>
</evidence>
<sequence length="332" mass="34390">MRKYDAAYVLVVSSSVARGDATDTTGPELAEWLRGLGFATPDPVRVSDGHAVAEALERILRDAPAVVITTGGTGLTPDDVTPEMTARFIERRVPGIEQALIAQGLEHTPHAALSRGIAGVAGSTLVINLPGSRSAVRDAMVTLAPVVPHACDQIADVRTHGRGGEESALDAPGSVEASGGAPAQSAPAQPATTSAVVATRITRDPCLTDAASTVVTPECGAVVEFSGVIRNHDSGRGGVVGLDYTCHPDAEKVLAQVVGEVAQAHPGTRIVCEHRVGSLQVGDVAIVVAVAAAHRKAAFDCCEDVVNQVKARVPIWKQQHYDTGGHDWVGLQ</sequence>
<gene>
    <name evidence="5" type="ORF">CJ199_10875</name>
</gene>
<dbReference type="CDD" id="cd00886">
    <property type="entry name" value="MogA_MoaB"/>
    <property type="match status" value="1"/>
</dbReference>
<dbReference type="EMBL" id="PNHK01000004">
    <property type="protein sequence ID" value="PMD04853.1"/>
    <property type="molecule type" value="Genomic_DNA"/>
</dbReference>
<dbReference type="Pfam" id="PF00994">
    <property type="entry name" value="MoCF_biosynth"/>
    <property type="match status" value="1"/>
</dbReference>
<feature type="domain" description="MoaB/Mog" evidence="4">
    <location>
        <begin position="8"/>
        <end position="150"/>
    </location>
</feature>
<evidence type="ECO:0000256" key="3">
    <source>
        <dbReference type="SAM" id="MobiDB-lite"/>
    </source>
</evidence>
<name>A0A2N6VLG0_9MICO</name>
<dbReference type="GO" id="GO:0006777">
    <property type="term" value="P:Mo-molybdopterin cofactor biosynthetic process"/>
    <property type="evidence" value="ECO:0007669"/>
    <property type="project" value="UniProtKB-KW"/>
</dbReference>
<evidence type="ECO:0000256" key="1">
    <source>
        <dbReference type="ARBA" id="ARBA00005046"/>
    </source>
</evidence>
<dbReference type="InterPro" id="IPR036425">
    <property type="entry name" value="MoaB/Mog-like_dom_sf"/>
</dbReference>
<dbReference type="SUPFAM" id="SSF54690">
    <property type="entry name" value="Molybdopterin synthase subunit MoaE"/>
    <property type="match status" value="1"/>
</dbReference>
<feature type="compositionally biased region" description="Low complexity" evidence="3">
    <location>
        <begin position="177"/>
        <end position="192"/>
    </location>
</feature>
<reference evidence="5 6" key="1">
    <citation type="submission" date="2017-09" db="EMBL/GenBank/DDBJ databases">
        <title>Bacterial strain isolated from the female urinary microbiota.</title>
        <authorList>
            <person name="Thomas-White K."/>
            <person name="Kumar N."/>
            <person name="Forster S."/>
            <person name="Putonti C."/>
            <person name="Lawley T."/>
            <person name="Wolfe A.J."/>
        </authorList>
    </citation>
    <scope>NUCLEOTIDE SEQUENCE [LARGE SCALE GENOMIC DNA]</scope>
    <source>
        <strain evidence="5 6">UMB1301</strain>
    </source>
</reference>
<dbReference type="InterPro" id="IPR051920">
    <property type="entry name" value="MPT_Adenylyltrnsfr/MoaC-Rel"/>
</dbReference>
<accession>A0A2N6VLG0</accession>
<comment type="pathway">
    <text evidence="1">Cofactor biosynthesis; molybdopterin biosynthesis.</text>
</comment>
<dbReference type="SMART" id="SM00852">
    <property type="entry name" value="MoCF_biosynth"/>
    <property type="match status" value="1"/>
</dbReference>
<dbReference type="UniPathway" id="UPA00344"/>
<comment type="caution">
    <text evidence="5">The sequence shown here is derived from an EMBL/GenBank/DDBJ whole genome shotgun (WGS) entry which is preliminary data.</text>
</comment>
<feature type="region of interest" description="Disordered" evidence="3">
    <location>
        <begin position="160"/>
        <end position="192"/>
    </location>
</feature>
<dbReference type="PANTHER" id="PTHR43764:SF1">
    <property type="entry name" value="MOLYBDOPTERIN MOLYBDOTRANSFERASE"/>
    <property type="match status" value="1"/>
</dbReference>